<sequence>MKKPQSRNSLTRYWVRRQILVLLLATVFVGPVSANEQFDWIPQPSEPDQERPGVDLEARPKCYPTRMVGIAESSADYYASCKSEPVGEGLRRDLKENENP</sequence>
<accession>I5BPX6</accession>
<evidence type="ECO:0000313" key="1">
    <source>
        <dbReference type="EMBL" id="EIM71628.1"/>
    </source>
</evidence>
<evidence type="ECO:0000313" key="2">
    <source>
        <dbReference type="Proteomes" id="UP000004622"/>
    </source>
</evidence>
<organism evidence="1 2">
    <name type="scientific">Nitratireductor aquibiodomus RA22</name>
    <dbReference type="NCBI Taxonomy" id="1189611"/>
    <lineage>
        <taxon>Bacteria</taxon>
        <taxon>Pseudomonadati</taxon>
        <taxon>Pseudomonadota</taxon>
        <taxon>Alphaproteobacteria</taxon>
        <taxon>Hyphomicrobiales</taxon>
        <taxon>Phyllobacteriaceae</taxon>
        <taxon>Nitratireductor</taxon>
    </lineage>
</organism>
<dbReference type="OrthoDB" id="9897489at2"/>
<comment type="caution">
    <text evidence="1">The sequence shown here is derived from an EMBL/GenBank/DDBJ whole genome shotgun (WGS) entry which is preliminary data.</text>
</comment>
<protein>
    <submittedName>
        <fullName evidence="1">Uncharacterized protein</fullName>
    </submittedName>
</protein>
<reference evidence="1 2" key="1">
    <citation type="journal article" date="2012" name="J. Bacteriol.">
        <title>Genome Sequence of Nitratireductor aquibiodomus Strain RA22.</title>
        <authorList>
            <person name="Singh A."/>
            <person name="Jangir P.K."/>
            <person name="Kumari C."/>
            <person name="Sharma R."/>
        </authorList>
    </citation>
    <scope>NUCLEOTIDE SEQUENCE [LARGE SCALE GENOMIC DNA]</scope>
    <source>
        <strain evidence="1 2">RA22</strain>
    </source>
</reference>
<dbReference type="RefSeq" id="WP_007010875.1">
    <property type="nucleotide sequence ID" value="NZ_AJXZ01000080.1"/>
</dbReference>
<dbReference type="EMBL" id="AJXZ01000080">
    <property type="protein sequence ID" value="EIM71628.1"/>
    <property type="molecule type" value="Genomic_DNA"/>
</dbReference>
<name>I5BPX6_9HYPH</name>
<gene>
    <name evidence="1" type="ORF">A33O_23549</name>
</gene>
<dbReference type="AlphaFoldDB" id="I5BPX6"/>
<proteinExistence type="predicted"/>
<dbReference type="Proteomes" id="UP000004622">
    <property type="component" value="Unassembled WGS sequence"/>
</dbReference>